<evidence type="ECO:0000313" key="1">
    <source>
        <dbReference type="EMBL" id="GCE23690.1"/>
    </source>
</evidence>
<dbReference type="OrthoDB" id="161671at2"/>
<keyword evidence="2" id="KW-1185">Reference proteome</keyword>
<name>A0A402AX19_9CHLR</name>
<proteinExistence type="predicted"/>
<dbReference type="EMBL" id="BIFS01000002">
    <property type="protein sequence ID" value="GCE23690.1"/>
    <property type="molecule type" value="Genomic_DNA"/>
</dbReference>
<dbReference type="RefSeq" id="WP_126557075.1">
    <property type="nucleotide sequence ID" value="NZ_BIFS01000002.1"/>
</dbReference>
<reference evidence="2" key="1">
    <citation type="submission" date="2018-12" db="EMBL/GenBank/DDBJ databases">
        <title>Tengunoibacter tsumagoiensis gen. nov., sp. nov., Dictyobacter kobayashii sp. nov., D. alpinus sp. nov., and D. joshuensis sp. nov. and description of Dictyobacteraceae fam. nov. within the order Ktedonobacterales isolated from Tengu-no-mugimeshi.</title>
        <authorList>
            <person name="Wang C.M."/>
            <person name="Zheng Y."/>
            <person name="Sakai Y."/>
            <person name="Toyoda A."/>
            <person name="Minakuchi Y."/>
            <person name="Abe K."/>
            <person name="Yokota A."/>
            <person name="Yabe S."/>
        </authorList>
    </citation>
    <scope>NUCLEOTIDE SEQUENCE [LARGE SCALE GENOMIC DNA]</scope>
    <source>
        <strain evidence="2">Uno11</strain>
    </source>
</reference>
<gene>
    <name evidence="1" type="ORF">KDK_74900</name>
</gene>
<dbReference type="Proteomes" id="UP000287188">
    <property type="component" value="Unassembled WGS sequence"/>
</dbReference>
<evidence type="ECO:0000313" key="2">
    <source>
        <dbReference type="Proteomes" id="UP000287188"/>
    </source>
</evidence>
<organism evidence="1 2">
    <name type="scientific">Dictyobacter kobayashii</name>
    <dbReference type="NCBI Taxonomy" id="2014872"/>
    <lineage>
        <taxon>Bacteria</taxon>
        <taxon>Bacillati</taxon>
        <taxon>Chloroflexota</taxon>
        <taxon>Ktedonobacteria</taxon>
        <taxon>Ktedonobacterales</taxon>
        <taxon>Dictyobacteraceae</taxon>
        <taxon>Dictyobacter</taxon>
    </lineage>
</organism>
<dbReference type="AlphaFoldDB" id="A0A402AX19"/>
<sequence length="106" mass="11195">MPLNQRTRLHSGDPATLQLGTTGITLHGSVKQIASEAIGPDEARARFHLQGPLAQIVLTPSVTVMVQIEATPTAHTYAGSYCMTSVQTGTQSVLSLLPGFDHILSS</sequence>
<protein>
    <submittedName>
        <fullName evidence="1">Uncharacterized protein</fullName>
    </submittedName>
</protein>
<accession>A0A402AX19</accession>
<comment type="caution">
    <text evidence="1">The sequence shown here is derived from an EMBL/GenBank/DDBJ whole genome shotgun (WGS) entry which is preliminary data.</text>
</comment>